<comment type="function">
    <text evidence="1 8">Acts as a chaperone.</text>
</comment>
<dbReference type="FunFam" id="3.90.640.10:FF:000003">
    <property type="entry name" value="Molecular chaperone DnaK"/>
    <property type="match status" value="1"/>
</dbReference>
<keyword evidence="5 8" id="KW-0067">ATP-binding</keyword>
<dbReference type="NCBIfam" id="TIGR02350">
    <property type="entry name" value="prok_dnaK"/>
    <property type="match status" value="1"/>
</dbReference>
<dbReference type="HAMAP" id="MF_00332">
    <property type="entry name" value="DnaK"/>
    <property type="match status" value="1"/>
</dbReference>
<feature type="region of interest" description="Disordered" evidence="10">
    <location>
        <begin position="593"/>
        <end position="627"/>
    </location>
</feature>
<comment type="similarity">
    <text evidence="2 8 9">Belongs to the heat shock protein 70 family.</text>
</comment>
<dbReference type="NCBIfam" id="NF001413">
    <property type="entry name" value="PRK00290.1"/>
    <property type="match status" value="1"/>
</dbReference>
<dbReference type="SUPFAM" id="SSF53067">
    <property type="entry name" value="Actin-like ATPase domain"/>
    <property type="match status" value="2"/>
</dbReference>
<dbReference type="PANTHER" id="PTHR19375">
    <property type="entry name" value="HEAT SHOCK PROTEIN 70KDA"/>
    <property type="match status" value="1"/>
</dbReference>
<organism evidence="11 12">
    <name type="scientific">Mycolicibacterium arabiense</name>
    <dbReference type="NCBI Taxonomy" id="1286181"/>
    <lineage>
        <taxon>Bacteria</taxon>
        <taxon>Bacillati</taxon>
        <taxon>Actinomycetota</taxon>
        <taxon>Actinomycetes</taxon>
        <taxon>Mycobacteriales</taxon>
        <taxon>Mycobacteriaceae</taxon>
        <taxon>Mycolicibacterium</taxon>
    </lineage>
</organism>
<reference evidence="11 12" key="1">
    <citation type="journal article" date="2019" name="Emerg. Microbes Infect.">
        <title>Comprehensive subspecies identification of 175 nontuberculous mycobacteria species based on 7547 genomic profiles.</title>
        <authorList>
            <person name="Matsumoto Y."/>
            <person name="Kinjo T."/>
            <person name="Motooka D."/>
            <person name="Nabeya D."/>
            <person name="Jung N."/>
            <person name="Uechi K."/>
            <person name="Horii T."/>
            <person name="Iida T."/>
            <person name="Fujita J."/>
            <person name="Nakamura S."/>
        </authorList>
    </citation>
    <scope>NUCLEOTIDE SEQUENCE [LARGE SCALE GENOMIC DNA]</scope>
    <source>
        <strain evidence="11 12">JCM 18538</strain>
    </source>
</reference>
<evidence type="ECO:0000256" key="7">
    <source>
        <dbReference type="ARBA" id="ARBA00023186"/>
    </source>
</evidence>
<evidence type="ECO:0000256" key="6">
    <source>
        <dbReference type="ARBA" id="ARBA00023016"/>
    </source>
</evidence>
<feature type="compositionally biased region" description="Acidic residues" evidence="10">
    <location>
        <begin position="615"/>
        <end position="627"/>
    </location>
</feature>
<evidence type="ECO:0000256" key="3">
    <source>
        <dbReference type="ARBA" id="ARBA00022553"/>
    </source>
</evidence>
<evidence type="ECO:0000256" key="4">
    <source>
        <dbReference type="ARBA" id="ARBA00022741"/>
    </source>
</evidence>
<name>A0A7I7RV62_9MYCO</name>
<proteinExistence type="evidence at transcript level"/>
<feature type="modified residue" description="Phosphothreonine; by autocatalysis" evidence="8">
    <location>
        <position position="196"/>
    </location>
</feature>
<dbReference type="EMBL" id="AP022593">
    <property type="protein sequence ID" value="BBY48090.1"/>
    <property type="molecule type" value="Genomic_DNA"/>
</dbReference>
<evidence type="ECO:0000256" key="9">
    <source>
        <dbReference type="RuleBase" id="RU003322"/>
    </source>
</evidence>
<comment type="induction">
    <text evidence="8">By stress conditions e.g. heat shock.</text>
</comment>
<dbReference type="AlphaFoldDB" id="A0A7I7RV62"/>
<dbReference type="SUPFAM" id="SSF100920">
    <property type="entry name" value="Heat shock protein 70kD (HSP70), peptide-binding domain"/>
    <property type="match status" value="1"/>
</dbReference>
<dbReference type="InterPro" id="IPR018181">
    <property type="entry name" value="Heat_shock_70_CS"/>
</dbReference>
<dbReference type="PROSITE" id="PS01036">
    <property type="entry name" value="HSP70_3"/>
    <property type="match status" value="1"/>
</dbReference>
<geneLocation type="plasmid" evidence="12">
    <name>pjcm18538 dna</name>
</geneLocation>
<dbReference type="GO" id="GO:0051082">
    <property type="term" value="F:unfolded protein binding"/>
    <property type="evidence" value="ECO:0007669"/>
    <property type="project" value="InterPro"/>
</dbReference>
<keyword evidence="7 8" id="KW-0143">Chaperone</keyword>
<evidence type="ECO:0000256" key="8">
    <source>
        <dbReference type="HAMAP-Rule" id="MF_00332"/>
    </source>
</evidence>
<feature type="compositionally biased region" description="Gly residues" evidence="10">
    <location>
        <begin position="600"/>
        <end position="612"/>
    </location>
</feature>
<dbReference type="PROSITE" id="PS00297">
    <property type="entry name" value="HSP70_1"/>
    <property type="match status" value="1"/>
</dbReference>
<dbReference type="PROSITE" id="PS00329">
    <property type="entry name" value="HSP70_2"/>
    <property type="match status" value="1"/>
</dbReference>
<dbReference type="GO" id="GO:0005524">
    <property type="term" value="F:ATP binding"/>
    <property type="evidence" value="ECO:0007669"/>
    <property type="project" value="UniProtKB-UniRule"/>
</dbReference>
<dbReference type="PRINTS" id="PR00301">
    <property type="entry name" value="HEATSHOCK70"/>
</dbReference>
<dbReference type="RefSeq" id="WP_163917932.1">
    <property type="nucleotide sequence ID" value="NZ_AP022593.1"/>
</dbReference>
<accession>A0A7I7RV62</accession>
<evidence type="ECO:0000256" key="2">
    <source>
        <dbReference type="ARBA" id="ARBA00007381"/>
    </source>
</evidence>
<dbReference type="FunFam" id="2.60.34.10:FF:000014">
    <property type="entry name" value="Chaperone protein DnaK HSP70"/>
    <property type="match status" value="1"/>
</dbReference>
<dbReference type="InterPro" id="IPR029047">
    <property type="entry name" value="HSP70_peptide-bd_sf"/>
</dbReference>
<evidence type="ECO:0000313" key="11">
    <source>
        <dbReference type="EMBL" id="BBY48090.1"/>
    </source>
</evidence>
<dbReference type="InterPro" id="IPR013126">
    <property type="entry name" value="Hsp_70_fam"/>
</dbReference>
<keyword evidence="6 8" id="KW-0346">Stress response</keyword>
<dbReference type="Gene3D" id="2.60.34.10">
    <property type="entry name" value="Substrate Binding Domain Of DNAk, Chain A, domain 1"/>
    <property type="match status" value="1"/>
</dbReference>
<dbReference type="FunFam" id="3.30.420.40:FF:000004">
    <property type="entry name" value="Molecular chaperone DnaK"/>
    <property type="match status" value="1"/>
</dbReference>
<dbReference type="KEGG" id="marz:MARA_15580"/>
<dbReference type="InterPro" id="IPR012725">
    <property type="entry name" value="Chaperone_DnaK"/>
</dbReference>
<dbReference type="Gene3D" id="3.30.420.40">
    <property type="match status" value="2"/>
</dbReference>
<dbReference type="InterPro" id="IPR043129">
    <property type="entry name" value="ATPase_NBD"/>
</dbReference>
<gene>
    <name evidence="11" type="primary">dnaK_1</name>
    <name evidence="8" type="synonym">dnaK</name>
    <name evidence="11" type="ORF">MARA_15580</name>
</gene>
<keyword evidence="4 8" id="KW-0547">Nucleotide-binding</keyword>
<sequence>MATAVGIDLGTTNSVIAAWQGGEPIVIPNAEGARTTPSVVGFTESGERLVGQLARRQSIMNPKGTIYSAKRFIGRRFDEISDEAKAVSFDVVEGEGGAARFEVRGKKYSPEEISALVLRKLVDDAGKFLGERVKEAVITVPAYFNDAQRNATKDAGRIAGLDVLRIINEPTAAALAYGLDKKGHETVLVFDLGGGTFDVSLLDVGDGVVEVRATAGDSHLGGDDFDRRLVDYLADEFQRENNIDLRNDAQALQRLFEAAEKAKVELSSVAQTQVNLPFVTADASGPKHLTTTIMRSKFDDLTADLVERTMGPVKQAMTDAKVSANDIDEVILVGGSTRIPAVQALVRRLTGGKDPNMSVNPDEVVALGAAIQAGVLKGEVSDVLLLDVTPLSLGVETAGGLMTKIIERNTTIPARRSEVFTTAADNQPAVDIVVLQGERELARDNRALGRFKLENIRPAPRGEPQVEVIFDIDANGILHVTARDQDTGAEQGITISEQSNLDKGEVDRMLAEAEANRREDEQLRQAVEARNALDSAAYQVERRLAELGDSVAPHDRARAEMLVADARQAVKEDAPVNRVQALTSELQQMLYGLQAAPSGSGNGQSAGAGQGSPAGDDDVVDAEFDRG</sequence>
<evidence type="ECO:0000256" key="5">
    <source>
        <dbReference type="ARBA" id="ARBA00022840"/>
    </source>
</evidence>
<dbReference type="Pfam" id="PF00012">
    <property type="entry name" value="HSP70"/>
    <property type="match status" value="1"/>
</dbReference>
<keyword evidence="3 8" id="KW-0597">Phosphoprotein</keyword>
<dbReference type="Proteomes" id="UP000467428">
    <property type="component" value="Chromosome"/>
</dbReference>
<dbReference type="GO" id="GO:0140662">
    <property type="term" value="F:ATP-dependent protein folding chaperone"/>
    <property type="evidence" value="ECO:0007669"/>
    <property type="project" value="InterPro"/>
</dbReference>
<keyword evidence="12" id="KW-1185">Reference proteome</keyword>
<evidence type="ECO:0000313" key="12">
    <source>
        <dbReference type="Proteomes" id="UP000467428"/>
    </source>
</evidence>
<dbReference type="Gene3D" id="3.90.640.10">
    <property type="entry name" value="Actin, Chain A, domain 4"/>
    <property type="match status" value="1"/>
</dbReference>
<evidence type="ECO:0000256" key="1">
    <source>
        <dbReference type="ARBA" id="ARBA00002290"/>
    </source>
</evidence>
<dbReference type="CDD" id="cd10234">
    <property type="entry name" value="ASKHA_NBD_HSP70_DnaK-like"/>
    <property type="match status" value="1"/>
</dbReference>
<protein>
    <recommendedName>
        <fullName evidence="8">Chaperone protein DnaK</fullName>
    </recommendedName>
    <alternativeName>
        <fullName evidence="8">HSP70</fullName>
    </alternativeName>
    <alternativeName>
        <fullName evidence="8">Heat shock 70 kDa protein</fullName>
    </alternativeName>
    <alternativeName>
        <fullName evidence="8">Heat shock protein 70</fullName>
    </alternativeName>
</protein>
<evidence type="ECO:0000256" key="10">
    <source>
        <dbReference type="SAM" id="MobiDB-lite"/>
    </source>
</evidence>